<dbReference type="AlphaFoldDB" id="A0A0F9KEY8"/>
<evidence type="ECO:0000313" key="2">
    <source>
        <dbReference type="EMBL" id="KKM20708.1"/>
    </source>
</evidence>
<keyword evidence="1" id="KW-1133">Transmembrane helix</keyword>
<sequence length="305" mass="35679">MFGIPTADIIDKEKTRTMKYKRVVVITLIVTLASLAFITSGCVTEKPTQKILNKSLERFKLLTKDNEIFHEQYKLTFNDAFMDHTKDVYEDDSGTVKIESPTFELIRTTEDDEYHFFGHNSKNEYFDSFDVKKDVFEHHGKEETAATLLNSYISRGITMYTAHGPKSFWNKLLRKLLADSTVTMKTNVSDYEFTKKLDDESKVKLLIDRKSLLPTKVIVWTNAKKQHHGSQPYSKVTLNVIKRDTKTLQKKNEIFDTTIPKIYKLRKLVIKKHEHEHNMEEMGCTNCHTDDININRYEKNKFTLF</sequence>
<protein>
    <submittedName>
        <fullName evidence="2">Uncharacterized protein</fullName>
    </submittedName>
</protein>
<gene>
    <name evidence="2" type="ORF">LCGC14_1642780</name>
</gene>
<name>A0A0F9KEY8_9ZZZZ</name>
<comment type="caution">
    <text evidence="2">The sequence shown here is derived from an EMBL/GenBank/DDBJ whole genome shotgun (WGS) entry which is preliminary data.</text>
</comment>
<accession>A0A0F9KEY8</accession>
<evidence type="ECO:0000256" key="1">
    <source>
        <dbReference type="SAM" id="Phobius"/>
    </source>
</evidence>
<keyword evidence="1" id="KW-0472">Membrane</keyword>
<keyword evidence="1" id="KW-0812">Transmembrane</keyword>
<proteinExistence type="predicted"/>
<dbReference type="EMBL" id="LAZR01013710">
    <property type="protein sequence ID" value="KKM20708.1"/>
    <property type="molecule type" value="Genomic_DNA"/>
</dbReference>
<feature type="transmembrane region" description="Helical" evidence="1">
    <location>
        <begin position="23"/>
        <end position="41"/>
    </location>
</feature>
<reference evidence="2" key="1">
    <citation type="journal article" date="2015" name="Nature">
        <title>Complex archaea that bridge the gap between prokaryotes and eukaryotes.</title>
        <authorList>
            <person name="Spang A."/>
            <person name="Saw J.H."/>
            <person name="Jorgensen S.L."/>
            <person name="Zaremba-Niedzwiedzka K."/>
            <person name="Martijn J."/>
            <person name="Lind A.E."/>
            <person name="van Eijk R."/>
            <person name="Schleper C."/>
            <person name="Guy L."/>
            <person name="Ettema T.J."/>
        </authorList>
    </citation>
    <scope>NUCLEOTIDE SEQUENCE</scope>
</reference>
<organism evidence="2">
    <name type="scientific">marine sediment metagenome</name>
    <dbReference type="NCBI Taxonomy" id="412755"/>
    <lineage>
        <taxon>unclassified sequences</taxon>
        <taxon>metagenomes</taxon>
        <taxon>ecological metagenomes</taxon>
    </lineage>
</organism>